<sequence length="182" mass="18856">MRLRSVALAAGTLLALTACGAAQKPPGVASAGTPAAEASASATASPATSSDPLKFAQCMREHGVDMKDPEPGGGITARIKGDRSKMEKAQKACGKYMQGGMLGGKGPEDPAMRDAMLKFAQCMREHGVHMDDPKPGGGIMIRKDKNADDKVVEKAHKACENLLPGRGPSQVGESGPSQTERN</sequence>
<feature type="region of interest" description="Disordered" evidence="1">
    <location>
        <begin position="63"/>
        <end position="86"/>
    </location>
</feature>
<reference evidence="3 4" key="1">
    <citation type="submission" date="2020-08" db="EMBL/GenBank/DDBJ databases">
        <title>Sequencing the genomes of 1000 actinobacteria strains.</title>
        <authorList>
            <person name="Klenk H.-P."/>
        </authorList>
    </citation>
    <scope>NUCLEOTIDE SEQUENCE [LARGE SCALE GENOMIC DNA]</scope>
    <source>
        <strain evidence="3 4">DSM 44936</strain>
    </source>
</reference>
<evidence type="ECO:0000313" key="3">
    <source>
        <dbReference type="EMBL" id="MBB6475617.1"/>
    </source>
</evidence>
<proteinExistence type="predicted"/>
<organism evidence="3 4">
    <name type="scientific">Sphaerisporangium rubeum</name>
    <dbReference type="NCBI Taxonomy" id="321317"/>
    <lineage>
        <taxon>Bacteria</taxon>
        <taxon>Bacillati</taxon>
        <taxon>Actinomycetota</taxon>
        <taxon>Actinomycetes</taxon>
        <taxon>Streptosporangiales</taxon>
        <taxon>Streptosporangiaceae</taxon>
        <taxon>Sphaerisporangium</taxon>
    </lineage>
</organism>
<evidence type="ECO:0000256" key="1">
    <source>
        <dbReference type="SAM" id="MobiDB-lite"/>
    </source>
</evidence>
<feature type="compositionally biased region" description="Polar residues" evidence="1">
    <location>
        <begin position="171"/>
        <end position="182"/>
    </location>
</feature>
<dbReference type="RefSeq" id="WP_184985077.1">
    <property type="nucleotide sequence ID" value="NZ_BAAALO010000081.1"/>
</dbReference>
<feature type="region of interest" description="Disordered" evidence="1">
    <location>
        <begin position="128"/>
        <end position="182"/>
    </location>
</feature>
<dbReference type="EMBL" id="JACHIU010000001">
    <property type="protein sequence ID" value="MBB6475617.1"/>
    <property type="molecule type" value="Genomic_DNA"/>
</dbReference>
<feature type="compositionally biased region" description="Basic and acidic residues" evidence="1">
    <location>
        <begin position="141"/>
        <end position="159"/>
    </location>
</feature>
<feature type="chain" id="PRO_5039452413" evidence="2">
    <location>
        <begin position="21"/>
        <end position="182"/>
    </location>
</feature>
<dbReference type="AlphaFoldDB" id="A0A7X0IKZ9"/>
<protein>
    <submittedName>
        <fullName evidence="3">Uncharacterized protein</fullName>
    </submittedName>
</protein>
<gene>
    <name evidence="3" type="ORF">BJ992_005048</name>
</gene>
<keyword evidence="4" id="KW-1185">Reference proteome</keyword>
<accession>A0A7X0IKZ9</accession>
<comment type="caution">
    <text evidence="3">The sequence shown here is derived from an EMBL/GenBank/DDBJ whole genome shotgun (WGS) entry which is preliminary data.</text>
</comment>
<evidence type="ECO:0000313" key="4">
    <source>
        <dbReference type="Proteomes" id="UP000555564"/>
    </source>
</evidence>
<dbReference type="Proteomes" id="UP000555564">
    <property type="component" value="Unassembled WGS sequence"/>
</dbReference>
<feature type="signal peptide" evidence="2">
    <location>
        <begin position="1"/>
        <end position="20"/>
    </location>
</feature>
<name>A0A7X0IKZ9_9ACTN</name>
<evidence type="ECO:0000256" key="2">
    <source>
        <dbReference type="SAM" id="SignalP"/>
    </source>
</evidence>
<keyword evidence="2" id="KW-0732">Signal</keyword>
<dbReference type="PROSITE" id="PS51257">
    <property type="entry name" value="PROKAR_LIPOPROTEIN"/>
    <property type="match status" value="1"/>
</dbReference>